<comment type="caution">
    <text evidence="1">The sequence shown here is derived from an EMBL/GenBank/DDBJ whole genome shotgun (WGS) entry which is preliminary data.</text>
</comment>
<accession>A0ABV6X3T8</accession>
<dbReference type="EMBL" id="JBHEZY010000006">
    <property type="protein sequence ID" value="MFC1432637.1"/>
    <property type="molecule type" value="Genomic_DNA"/>
</dbReference>
<dbReference type="Proteomes" id="UP001592530">
    <property type="component" value="Unassembled WGS sequence"/>
</dbReference>
<sequence>MKFSFILKLCDGQAGKPRHFKYPLNFMWQMLEVSRTIFHSWIGRKKSQYMRRDVELTRLIIRRYRDDYDPPHPLPTL</sequence>
<dbReference type="RefSeq" id="WP_380554656.1">
    <property type="nucleotide sequence ID" value="NZ_JBHEZY010000006.1"/>
</dbReference>
<evidence type="ECO:0000313" key="2">
    <source>
        <dbReference type="Proteomes" id="UP001592530"/>
    </source>
</evidence>
<name>A0ABV6X3T8_9ACTN</name>
<organism evidence="1 2">
    <name type="scientific">Streptacidiphilus alkalitolerans</name>
    <dbReference type="NCBI Taxonomy" id="3342712"/>
    <lineage>
        <taxon>Bacteria</taxon>
        <taxon>Bacillati</taxon>
        <taxon>Actinomycetota</taxon>
        <taxon>Actinomycetes</taxon>
        <taxon>Kitasatosporales</taxon>
        <taxon>Streptomycetaceae</taxon>
        <taxon>Streptacidiphilus</taxon>
    </lineage>
</organism>
<reference evidence="1 2" key="1">
    <citation type="submission" date="2024-09" db="EMBL/GenBank/DDBJ databases">
        <authorList>
            <person name="Lee S.D."/>
        </authorList>
    </citation>
    <scope>NUCLEOTIDE SEQUENCE [LARGE SCALE GENOMIC DNA]</scope>
    <source>
        <strain evidence="1 2">N1-3</strain>
    </source>
</reference>
<proteinExistence type="predicted"/>
<evidence type="ECO:0000313" key="1">
    <source>
        <dbReference type="EMBL" id="MFC1432637.1"/>
    </source>
</evidence>
<gene>
    <name evidence="1" type="ORF">ACEZDB_18485</name>
</gene>
<protein>
    <submittedName>
        <fullName evidence="1">Uncharacterized protein</fullName>
    </submittedName>
</protein>